<dbReference type="EMBL" id="CP036271">
    <property type="protein sequence ID" value="QDT55271.1"/>
    <property type="molecule type" value="Genomic_DNA"/>
</dbReference>
<dbReference type="AlphaFoldDB" id="A0A517SGM1"/>
<organism evidence="3 4">
    <name type="scientific">Caulifigura coniformis</name>
    <dbReference type="NCBI Taxonomy" id="2527983"/>
    <lineage>
        <taxon>Bacteria</taxon>
        <taxon>Pseudomonadati</taxon>
        <taxon>Planctomycetota</taxon>
        <taxon>Planctomycetia</taxon>
        <taxon>Planctomycetales</taxon>
        <taxon>Planctomycetaceae</taxon>
        <taxon>Caulifigura</taxon>
    </lineage>
</organism>
<reference evidence="3 4" key="1">
    <citation type="submission" date="2019-02" db="EMBL/GenBank/DDBJ databases">
        <title>Deep-cultivation of Planctomycetes and their phenomic and genomic characterization uncovers novel biology.</title>
        <authorList>
            <person name="Wiegand S."/>
            <person name="Jogler M."/>
            <person name="Boedeker C."/>
            <person name="Pinto D."/>
            <person name="Vollmers J."/>
            <person name="Rivas-Marin E."/>
            <person name="Kohn T."/>
            <person name="Peeters S.H."/>
            <person name="Heuer A."/>
            <person name="Rast P."/>
            <person name="Oberbeckmann S."/>
            <person name="Bunk B."/>
            <person name="Jeske O."/>
            <person name="Meyerdierks A."/>
            <person name="Storesund J.E."/>
            <person name="Kallscheuer N."/>
            <person name="Luecker S."/>
            <person name="Lage O.M."/>
            <person name="Pohl T."/>
            <person name="Merkel B.J."/>
            <person name="Hornburger P."/>
            <person name="Mueller R.-W."/>
            <person name="Bruemmer F."/>
            <person name="Labrenz M."/>
            <person name="Spormann A.M."/>
            <person name="Op den Camp H."/>
            <person name="Overmann J."/>
            <person name="Amann R."/>
            <person name="Jetten M.S.M."/>
            <person name="Mascher T."/>
            <person name="Medema M.H."/>
            <person name="Devos D.P."/>
            <person name="Kaster A.-K."/>
            <person name="Ovreas L."/>
            <person name="Rohde M."/>
            <person name="Galperin M.Y."/>
            <person name="Jogler C."/>
        </authorList>
    </citation>
    <scope>NUCLEOTIDE SEQUENCE [LARGE SCALE GENOMIC DNA]</scope>
    <source>
        <strain evidence="3 4">Pan44</strain>
    </source>
</reference>
<dbReference type="Pfam" id="PF13579">
    <property type="entry name" value="Glyco_trans_4_4"/>
    <property type="match status" value="1"/>
</dbReference>
<dbReference type="SUPFAM" id="SSF53756">
    <property type="entry name" value="UDP-Glycosyltransferase/glycogen phosphorylase"/>
    <property type="match status" value="1"/>
</dbReference>
<dbReference type="RefSeq" id="WP_145031043.1">
    <property type="nucleotide sequence ID" value="NZ_CP036271.1"/>
</dbReference>
<dbReference type="PANTHER" id="PTHR12526">
    <property type="entry name" value="GLYCOSYLTRANSFERASE"/>
    <property type="match status" value="1"/>
</dbReference>
<keyword evidence="3" id="KW-0328">Glycosyltransferase</keyword>
<evidence type="ECO:0000259" key="2">
    <source>
        <dbReference type="Pfam" id="PF13579"/>
    </source>
</evidence>
<evidence type="ECO:0000313" key="3">
    <source>
        <dbReference type="EMBL" id="QDT55271.1"/>
    </source>
</evidence>
<dbReference type="InterPro" id="IPR001296">
    <property type="entry name" value="Glyco_trans_1"/>
</dbReference>
<dbReference type="CDD" id="cd03808">
    <property type="entry name" value="GT4_CapM-like"/>
    <property type="match status" value="1"/>
</dbReference>
<evidence type="ECO:0000259" key="1">
    <source>
        <dbReference type="Pfam" id="PF00534"/>
    </source>
</evidence>
<keyword evidence="3" id="KW-0808">Transferase</keyword>
<gene>
    <name evidence="3" type="primary">kanE_3</name>
    <name evidence="3" type="ORF">Pan44_33140</name>
</gene>
<protein>
    <submittedName>
        <fullName evidence="3">Alpha-D-kanosaminyltransferase</fullName>
        <ecNumber evidence="3">2.4.1.301</ecNumber>
    </submittedName>
</protein>
<sequence length="385" mass="42954">MNVVHVITRLIVGGAQENTLLTVEEQHRAWNDNVTLVTGPPLGPEGSLLDRARGGGFPVVVVDELRRNIDPSKDWKSWRTLKRLFRELKPDIVHTHSSKAGIIGRAAAHALGIPVVHTIHGAAFHFGQSRWAYNLYRRAEQWAARRTDHFISVADDMTAEYVAAGIASPDRFTTVYSGFDVEPFLNPARSPAQVRAAWNIPDDAVIVGKIGRLFPLKGHEFVIAAAPEIIRRCPNAYFVLVGDGILREEYERRIQQAGIADRFRFTGLVRPEEIPDLLPGMDLLVHTSQWEGLARVLPQALIAGRAVVSFDVGGAREVVIPGQTGCLIPRDDTASLIDAVCHLINDPAERLRFGTEGRRRFTDQFRYQTMTRRIREVYARVLAAN</sequence>
<dbReference type="PANTHER" id="PTHR12526:SF630">
    <property type="entry name" value="GLYCOSYLTRANSFERASE"/>
    <property type="match status" value="1"/>
</dbReference>
<accession>A0A517SGM1</accession>
<dbReference type="GO" id="GO:0016757">
    <property type="term" value="F:glycosyltransferase activity"/>
    <property type="evidence" value="ECO:0007669"/>
    <property type="project" value="UniProtKB-KW"/>
</dbReference>
<dbReference type="InterPro" id="IPR028098">
    <property type="entry name" value="Glyco_trans_4-like_N"/>
</dbReference>
<name>A0A517SGM1_9PLAN</name>
<dbReference type="InParanoid" id="A0A517SGM1"/>
<dbReference type="OrthoDB" id="9806653at2"/>
<proteinExistence type="predicted"/>
<evidence type="ECO:0000313" key="4">
    <source>
        <dbReference type="Proteomes" id="UP000315700"/>
    </source>
</evidence>
<dbReference type="KEGG" id="ccos:Pan44_33140"/>
<dbReference type="Gene3D" id="3.40.50.2000">
    <property type="entry name" value="Glycogen Phosphorylase B"/>
    <property type="match status" value="2"/>
</dbReference>
<feature type="domain" description="Glycosyltransferase subfamily 4-like N-terminal" evidence="2">
    <location>
        <begin position="13"/>
        <end position="176"/>
    </location>
</feature>
<dbReference type="Proteomes" id="UP000315700">
    <property type="component" value="Chromosome"/>
</dbReference>
<dbReference type="EC" id="2.4.1.301" evidence="3"/>
<dbReference type="Pfam" id="PF00534">
    <property type="entry name" value="Glycos_transf_1"/>
    <property type="match status" value="1"/>
</dbReference>
<keyword evidence="4" id="KW-1185">Reference proteome</keyword>
<feature type="domain" description="Glycosyl transferase family 1" evidence="1">
    <location>
        <begin position="195"/>
        <end position="359"/>
    </location>
</feature>